<comment type="subunit">
    <text evidence="2">Homodimer.</text>
</comment>
<dbReference type="EC" id="3.1.3.23" evidence="8"/>
<keyword evidence="5" id="KW-0460">Magnesium</keyword>
<dbReference type="KEGG" id="kvq:SP68_14670"/>
<dbReference type="Proteomes" id="UP000258928">
    <property type="component" value="Unassembled WGS sequence"/>
</dbReference>
<evidence type="ECO:0000256" key="4">
    <source>
        <dbReference type="ARBA" id="ARBA00022801"/>
    </source>
</evidence>
<dbReference type="Proteomes" id="UP001176846">
    <property type="component" value="Unassembled WGS sequence"/>
</dbReference>
<dbReference type="GO" id="GO:0000287">
    <property type="term" value="F:magnesium ion binding"/>
    <property type="evidence" value="ECO:0007669"/>
    <property type="project" value="TreeGrafter"/>
</dbReference>
<comment type="catalytic activity">
    <reaction evidence="7">
        <text>sugar phosphate + H2O = sugar + phosphate.</text>
        <dbReference type="EC" id="3.1.3.23"/>
    </reaction>
</comment>
<dbReference type="PROSITE" id="PS01229">
    <property type="entry name" value="COF_2"/>
    <property type="match status" value="1"/>
</dbReference>
<evidence type="ECO:0000313" key="14">
    <source>
        <dbReference type="EMBL" id="QNP24809.1"/>
    </source>
</evidence>
<dbReference type="PROSITE" id="PS01228">
    <property type="entry name" value="COF_1"/>
    <property type="match status" value="1"/>
</dbReference>
<sequence>MAIKLIAIDMDGTLLLPDHTISPAVKAAIAAARERGVNVVLTTGRPYAGVHSYLKELHMEQPGDYCITYNGALVQKAGDGSTVAQTALSYDDYRFLEQLSREVGSHFHALDRNTLYTANRDISYYTVHESYVATIPLVFCEAEKMDPEIQLLKVMMIDEPAILDKAIARIPAEVKEKYTVLKSAPYFLEILDKRVNKGTGVKSLADALGIKPEEIMAIGDQENDIAMIEFAGVGVAMDNAIPAVKEAANFITKSNLEDGVAFAIEKYVLA</sequence>
<dbReference type="EMBL" id="PICB01000099">
    <property type="protein sequence ID" value="PLP48407.1"/>
    <property type="molecule type" value="Genomic_DNA"/>
</dbReference>
<evidence type="ECO:0000313" key="16">
    <source>
        <dbReference type="EMBL" id="SXF97421.1"/>
    </source>
</evidence>
<dbReference type="Gene3D" id="3.40.50.1000">
    <property type="entry name" value="HAD superfamily/HAD-like"/>
    <property type="match status" value="1"/>
</dbReference>
<dbReference type="RefSeq" id="WP_008806746.1">
    <property type="nucleotide sequence ID" value="NC_011283.1"/>
</dbReference>
<evidence type="ECO:0000313" key="21">
    <source>
        <dbReference type="Proteomes" id="UP000516181"/>
    </source>
</evidence>
<dbReference type="EMBL" id="JARTTN020000001">
    <property type="protein sequence ID" value="MEC6054960.1"/>
    <property type="molecule type" value="Genomic_DNA"/>
</dbReference>
<dbReference type="GO" id="GO:0050308">
    <property type="term" value="F:sugar-phosphatase activity"/>
    <property type="evidence" value="ECO:0007669"/>
    <property type="project" value="UniProtKB-EC"/>
</dbReference>
<evidence type="ECO:0000313" key="15">
    <source>
        <dbReference type="EMBL" id="STS87216.1"/>
    </source>
</evidence>
<comment type="similarity">
    <text evidence="6">Belongs to the HAD-like hydrolase superfamily. Cof family.</text>
</comment>
<dbReference type="EMBL" id="CP060807">
    <property type="protein sequence ID" value="QNP24809.1"/>
    <property type="molecule type" value="Genomic_DNA"/>
</dbReference>
<reference evidence="16 20" key="4">
    <citation type="submission" date="2018-08" db="EMBL/GenBank/DDBJ databases">
        <authorList>
            <consortium name="Pathogen Informatics"/>
        </authorList>
    </citation>
    <scope>NUCLEOTIDE SEQUENCE [LARGE SCALE GENOMIC DNA]</scope>
    <source>
        <strain evidence="16 20">EuSCAPE_TR218</strain>
    </source>
</reference>
<evidence type="ECO:0000256" key="2">
    <source>
        <dbReference type="ARBA" id="ARBA00011738"/>
    </source>
</evidence>
<comment type="cofactor">
    <cofactor evidence="1">
        <name>Mg(2+)</name>
        <dbReference type="ChEBI" id="CHEBI:18420"/>
    </cofactor>
</comment>
<evidence type="ECO:0000313" key="19">
    <source>
        <dbReference type="Proteomes" id="UP000254545"/>
    </source>
</evidence>
<reference evidence="17 18" key="1">
    <citation type="submission" date="2017-11" db="EMBL/GenBank/DDBJ databases">
        <authorList>
            <person name="Han C.G."/>
        </authorList>
    </citation>
    <scope>NUCLEOTIDE SEQUENCE [LARGE SCALE GENOMIC DNA]</scope>
    <source>
        <strain evidence="13 18">A5</strain>
        <strain evidence="12 17">A8</strain>
    </source>
</reference>
<reference evidence="11" key="7">
    <citation type="journal article" date="2023" name="Nat. Commun.">
        <title>Genomic dissection of endemic carbapenem resistance reveals metallo-beta-lactamase dissemination through clonal, plasmid and integron transfer.</title>
        <authorList>
            <person name="Macesic N."/>
            <person name="Hawkey J."/>
            <person name="Vezina B."/>
            <person name="Wisniewski J.A."/>
            <person name="Cottingham H."/>
            <person name="Blakeway L.V."/>
            <person name="Harshegyi T."/>
            <person name="Pragastis K."/>
            <person name="Badoordeen G.Z."/>
            <person name="Dennison A."/>
            <person name="Spelman D.W."/>
            <person name="Jenney A.W.J."/>
            <person name="Peleg A.Y."/>
        </authorList>
    </citation>
    <scope>NUCLEOTIDE SEQUENCE</scope>
    <source>
        <strain evidence="11">CPO071</strain>
    </source>
</reference>
<dbReference type="InterPro" id="IPR036412">
    <property type="entry name" value="HAD-like_sf"/>
</dbReference>
<keyword evidence="4 15" id="KW-0378">Hydrolase</keyword>
<evidence type="ECO:0000313" key="20">
    <source>
        <dbReference type="Proteomes" id="UP000258928"/>
    </source>
</evidence>
<evidence type="ECO:0000313" key="22">
    <source>
        <dbReference type="Proteomes" id="UP000789617"/>
    </source>
</evidence>
<evidence type="ECO:0000256" key="8">
    <source>
        <dbReference type="ARBA" id="ARBA00066667"/>
    </source>
</evidence>
<dbReference type="SFLD" id="SFLDG01140">
    <property type="entry name" value="C2.B:_Phosphomannomutase_and_P"/>
    <property type="match status" value="1"/>
</dbReference>
<dbReference type="KEGG" id="kvd:KR75_08075"/>
<dbReference type="EMBL" id="UKAS01000018">
    <property type="protein sequence ID" value="SXF97421.1"/>
    <property type="molecule type" value="Genomic_DNA"/>
</dbReference>
<dbReference type="SUPFAM" id="SSF56784">
    <property type="entry name" value="HAD-like"/>
    <property type="match status" value="1"/>
</dbReference>
<reference evidence="10" key="6">
    <citation type="submission" date="2022-05" db="EMBL/GenBank/DDBJ databases">
        <authorList>
            <person name="Alioto T."/>
            <person name="Alioto T."/>
            <person name="Gomez Garrido J."/>
        </authorList>
    </citation>
    <scope>NUCLEOTIDE SEQUENCE</scope>
    <source>
        <strain evidence="10">0</strain>
    </source>
</reference>
<dbReference type="NCBIfam" id="TIGR00099">
    <property type="entry name" value="Cof-subfamily"/>
    <property type="match status" value="1"/>
</dbReference>
<dbReference type="EMBL" id="CAJOXS020000003">
    <property type="protein sequence ID" value="CAH6176922.1"/>
    <property type="molecule type" value="Genomic_DNA"/>
</dbReference>
<dbReference type="PANTHER" id="PTHR10000:SF8">
    <property type="entry name" value="HAD SUPERFAMILY HYDROLASE-LIKE, TYPE 3"/>
    <property type="match status" value="1"/>
</dbReference>
<evidence type="ECO:0000256" key="1">
    <source>
        <dbReference type="ARBA" id="ARBA00001946"/>
    </source>
</evidence>
<dbReference type="AlphaFoldDB" id="A0A087FRP5"/>
<dbReference type="Proteomes" id="UP000789617">
    <property type="component" value="Unassembled WGS sequence"/>
</dbReference>
<dbReference type="FunFam" id="3.30.1240.10:FF:000001">
    <property type="entry name" value="Sugar phosphatase YidA"/>
    <property type="match status" value="1"/>
</dbReference>
<evidence type="ECO:0000313" key="13">
    <source>
        <dbReference type="EMBL" id="PLP48407.1"/>
    </source>
</evidence>
<evidence type="ECO:0000256" key="7">
    <source>
        <dbReference type="ARBA" id="ARBA00052352"/>
    </source>
</evidence>
<dbReference type="SFLD" id="SFLDS00003">
    <property type="entry name" value="Haloacid_Dehalogenase"/>
    <property type="match status" value="1"/>
</dbReference>
<dbReference type="InterPro" id="IPR023214">
    <property type="entry name" value="HAD_sf"/>
</dbReference>
<reference evidence="14 21" key="5">
    <citation type="submission" date="2020-08" db="EMBL/GenBank/DDBJ databases">
        <title>Complete genome sequence of Klebsiella pneumoniae KP2757.</title>
        <authorList>
            <person name="Zhang X."/>
        </authorList>
    </citation>
    <scope>NUCLEOTIDE SEQUENCE [LARGE SCALE GENOMIC DNA]</scope>
    <source>
        <strain evidence="14 21">KP2757</strain>
    </source>
</reference>
<dbReference type="Proteomes" id="UP000516181">
    <property type="component" value="Chromosome"/>
</dbReference>
<name>A0A087FRP5_KLEVA</name>
<reference evidence="17 18" key="2">
    <citation type="submission" date="2018-01" db="EMBL/GenBank/DDBJ databases">
        <title>Genomic study of Klebsiella pneumoniae.</title>
        <authorList>
            <person name="Yang Y."/>
            <person name="Bicalho R."/>
        </authorList>
    </citation>
    <scope>NUCLEOTIDE SEQUENCE [LARGE SCALE GENOMIC DNA]</scope>
    <source>
        <strain evidence="13 18">A5</strain>
        <strain evidence="12 17">A8</strain>
    </source>
</reference>
<dbReference type="EMBL" id="PIDP01000515">
    <property type="protein sequence ID" value="PLM94067.1"/>
    <property type="molecule type" value="Genomic_DNA"/>
</dbReference>
<dbReference type="Pfam" id="PF08282">
    <property type="entry name" value="Hydrolase_3"/>
    <property type="match status" value="1"/>
</dbReference>
<dbReference type="Gene3D" id="3.30.1240.10">
    <property type="match status" value="1"/>
</dbReference>
<dbReference type="KEGG" id="kpk:A593_10680"/>
<dbReference type="CDD" id="cd07516">
    <property type="entry name" value="HAD_Pase"/>
    <property type="match status" value="1"/>
</dbReference>
<dbReference type="NCBIfam" id="TIGR01484">
    <property type="entry name" value="HAD-SF-IIB"/>
    <property type="match status" value="1"/>
</dbReference>
<dbReference type="OMA" id="GAWIQDP"/>
<evidence type="ECO:0000313" key="10">
    <source>
        <dbReference type="EMBL" id="CAH6176922.1"/>
    </source>
</evidence>
<dbReference type="Proteomes" id="UP000234412">
    <property type="component" value="Unassembled WGS sequence"/>
</dbReference>
<proteinExistence type="inferred from homology"/>
<dbReference type="Proteomes" id="UP000254545">
    <property type="component" value="Unassembled WGS sequence"/>
</dbReference>
<gene>
    <name evidence="15" type="primary">yidA</name>
    <name evidence="10" type="ORF">AN2335V1_3880</name>
    <name evidence="13" type="ORF">CWM98_03630</name>
    <name evidence="12" type="ORF">CWN47_15685</name>
    <name evidence="14" type="ORF">IAP99_00025</name>
    <name evidence="15" type="ORF">NCTC9177_00996</name>
    <name evidence="11" type="ORF">QAB22_000025</name>
    <name evidence="16" type="ORF">SAMEA3729809_04375</name>
</gene>
<evidence type="ECO:0000256" key="9">
    <source>
        <dbReference type="ARBA" id="ARBA00071155"/>
    </source>
</evidence>
<dbReference type="NCBIfam" id="NF007806">
    <property type="entry name" value="PRK10513.1"/>
    <property type="match status" value="1"/>
</dbReference>
<evidence type="ECO:0000256" key="3">
    <source>
        <dbReference type="ARBA" id="ARBA00022723"/>
    </source>
</evidence>
<dbReference type="GO" id="GO:0005829">
    <property type="term" value="C:cytosol"/>
    <property type="evidence" value="ECO:0007669"/>
    <property type="project" value="TreeGrafter"/>
</dbReference>
<evidence type="ECO:0000313" key="17">
    <source>
        <dbReference type="Proteomes" id="UP000234412"/>
    </source>
</evidence>
<reference evidence="15 19" key="3">
    <citation type="submission" date="2018-06" db="EMBL/GenBank/DDBJ databases">
        <authorList>
            <consortium name="Pathogen Informatics"/>
            <person name="Doyle S."/>
        </authorList>
    </citation>
    <scope>NUCLEOTIDE SEQUENCE [LARGE SCALE GENOMIC DNA]</scope>
    <source>
        <strain evidence="15 19">NCTC9177</strain>
    </source>
</reference>
<accession>A0A087FRP5</accession>
<dbReference type="InterPro" id="IPR006379">
    <property type="entry name" value="HAD-SF_hydro_IIB"/>
</dbReference>
<organism evidence="15 19">
    <name type="scientific">Klebsiella variicola</name>
    <dbReference type="NCBI Taxonomy" id="244366"/>
    <lineage>
        <taxon>Bacteria</taxon>
        <taxon>Pseudomonadati</taxon>
        <taxon>Pseudomonadota</taxon>
        <taxon>Gammaproteobacteria</taxon>
        <taxon>Enterobacterales</taxon>
        <taxon>Enterobacteriaceae</taxon>
        <taxon>Klebsiella/Raoultella group</taxon>
        <taxon>Klebsiella</taxon>
        <taxon>Klebsiella pneumoniae complex</taxon>
    </lineage>
</organism>
<dbReference type="KEGG" id="kpe:KPK_0005"/>
<dbReference type="Proteomes" id="UP000234473">
    <property type="component" value="Unassembled WGS sequence"/>
</dbReference>
<keyword evidence="22" id="KW-1185">Reference proteome</keyword>
<evidence type="ECO:0000256" key="6">
    <source>
        <dbReference type="ARBA" id="ARBA00034778"/>
    </source>
</evidence>
<evidence type="ECO:0000313" key="18">
    <source>
        <dbReference type="Proteomes" id="UP000234473"/>
    </source>
</evidence>
<dbReference type="EMBL" id="UGKR01000003">
    <property type="protein sequence ID" value="STS87216.1"/>
    <property type="molecule type" value="Genomic_DNA"/>
</dbReference>
<dbReference type="PANTHER" id="PTHR10000">
    <property type="entry name" value="PHOSPHOSERINE PHOSPHATASE"/>
    <property type="match status" value="1"/>
</dbReference>
<dbReference type="SFLD" id="SFLDG01144">
    <property type="entry name" value="C2.B.4:_PGP_Like"/>
    <property type="match status" value="1"/>
</dbReference>
<dbReference type="GeneID" id="93270573"/>
<protein>
    <recommendedName>
        <fullName evidence="9">Sugar phosphatase YidA</fullName>
        <ecNumber evidence="8">3.1.3.23</ecNumber>
    </recommendedName>
</protein>
<dbReference type="InterPro" id="IPR000150">
    <property type="entry name" value="Cof"/>
</dbReference>
<reference evidence="11" key="8">
    <citation type="submission" date="2024-01" db="EMBL/GenBank/DDBJ databases">
        <authorList>
            <person name="Macesic N."/>
        </authorList>
    </citation>
    <scope>NUCLEOTIDE SEQUENCE</scope>
    <source>
        <strain evidence="11">CPO071</strain>
    </source>
</reference>
<evidence type="ECO:0000313" key="11">
    <source>
        <dbReference type="EMBL" id="MEC6054960.1"/>
    </source>
</evidence>
<keyword evidence="3" id="KW-0479">Metal-binding</keyword>
<evidence type="ECO:0000313" key="12">
    <source>
        <dbReference type="EMBL" id="PLM94067.1"/>
    </source>
</evidence>
<evidence type="ECO:0000256" key="5">
    <source>
        <dbReference type="ARBA" id="ARBA00022842"/>
    </source>
</evidence>